<organism evidence="1 2">
    <name type="scientific">Phytophthora infestans</name>
    <name type="common">Potato late blight agent</name>
    <name type="synonym">Botrytis infestans</name>
    <dbReference type="NCBI Taxonomy" id="4787"/>
    <lineage>
        <taxon>Eukaryota</taxon>
        <taxon>Sar</taxon>
        <taxon>Stramenopiles</taxon>
        <taxon>Oomycota</taxon>
        <taxon>Peronosporomycetes</taxon>
        <taxon>Peronosporales</taxon>
        <taxon>Peronosporaceae</taxon>
        <taxon>Phytophthora</taxon>
    </lineage>
</organism>
<dbReference type="Proteomes" id="UP000602510">
    <property type="component" value="Unassembled WGS sequence"/>
</dbReference>
<evidence type="ECO:0000313" key="2">
    <source>
        <dbReference type="Proteomes" id="UP000602510"/>
    </source>
</evidence>
<proteinExistence type="predicted"/>
<name>A0A833WJL8_PHYIN</name>
<accession>A0A833WJL8</accession>
<gene>
    <name evidence="1" type="ORF">GN244_ATG09772</name>
</gene>
<comment type="caution">
    <text evidence="1">The sequence shown here is derived from an EMBL/GenBank/DDBJ whole genome shotgun (WGS) entry which is preliminary data.</text>
</comment>
<dbReference type="AlphaFoldDB" id="A0A833WJL8"/>
<dbReference type="EMBL" id="WSZM01000219">
    <property type="protein sequence ID" value="KAF4038000.1"/>
    <property type="molecule type" value="Genomic_DNA"/>
</dbReference>
<sequence length="66" mass="7551">MNLTGISEEHVLNAARNSEDIAIRAYQVLVWLRKLSNKEDSWKPTSKLCQLVSSRLLSCTLIKNYT</sequence>
<reference evidence="1" key="1">
    <citation type="submission" date="2020-04" db="EMBL/GenBank/DDBJ databases">
        <title>Hybrid Assembly of Korean Phytophthora infestans isolates.</title>
        <authorList>
            <person name="Prokchorchik M."/>
            <person name="Lee Y."/>
            <person name="Seo J."/>
            <person name="Cho J.-H."/>
            <person name="Park Y.-E."/>
            <person name="Jang D.-C."/>
            <person name="Im J.-S."/>
            <person name="Choi J.-G."/>
            <person name="Park H.-J."/>
            <person name="Lee G.-B."/>
            <person name="Lee Y.-G."/>
            <person name="Hong S.-Y."/>
            <person name="Cho K."/>
            <person name="Sohn K.H."/>
        </authorList>
    </citation>
    <scope>NUCLEOTIDE SEQUENCE</scope>
    <source>
        <strain evidence="1">KR_1_A1</strain>
    </source>
</reference>
<keyword evidence="2" id="KW-1185">Reference proteome</keyword>
<evidence type="ECO:0000313" key="1">
    <source>
        <dbReference type="EMBL" id="KAF4038000.1"/>
    </source>
</evidence>
<protein>
    <submittedName>
        <fullName evidence="1">Uncharacterized protein</fullName>
    </submittedName>
</protein>